<accession>E1X164</accession>
<dbReference type="HOGENOM" id="CLU_1080810_0_0_7"/>
<protein>
    <submittedName>
        <fullName evidence="1">Membrane protein</fullName>
    </submittedName>
</protein>
<dbReference type="AlphaFoldDB" id="E1X164"/>
<evidence type="ECO:0000313" key="2">
    <source>
        <dbReference type="Proteomes" id="UP000008963"/>
    </source>
</evidence>
<organism evidence="1 2">
    <name type="scientific">Halobacteriovorax marinus (strain ATCC BAA-682 / DSM 15412 / SJ)</name>
    <name type="common">Bacteriovorax marinus</name>
    <dbReference type="NCBI Taxonomy" id="862908"/>
    <lineage>
        <taxon>Bacteria</taxon>
        <taxon>Pseudomonadati</taxon>
        <taxon>Bdellovibrionota</taxon>
        <taxon>Bacteriovoracia</taxon>
        <taxon>Bacteriovoracales</taxon>
        <taxon>Halobacteriovoraceae</taxon>
        <taxon>Halobacteriovorax</taxon>
    </lineage>
</organism>
<evidence type="ECO:0000313" key="1">
    <source>
        <dbReference type="EMBL" id="CBW28134.1"/>
    </source>
</evidence>
<dbReference type="PROSITE" id="PS51257">
    <property type="entry name" value="PROKAR_LIPOPROTEIN"/>
    <property type="match status" value="1"/>
</dbReference>
<dbReference type="PATRIC" id="fig|862908.3.peg.3244"/>
<dbReference type="STRING" id="862908.BMS_3391"/>
<dbReference type="Proteomes" id="UP000008963">
    <property type="component" value="Chromosome"/>
</dbReference>
<dbReference type="RefSeq" id="WP_014245903.1">
    <property type="nucleotide sequence ID" value="NC_016620.1"/>
</dbReference>
<name>E1X164_HALMS</name>
<dbReference type="EMBL" id="FQ312005">
    <property type="protein sequence ID" value="CBW28134.1"/>
    <property type="molecule type" value="Genomic_DNA"/>
</dbReference>
<gene>
    <name evidence="1" type="ordered locus">BMS_3391</name>
</gene>
<reference evidence="2" key="1">
    <citation type="journal article" date="2013" name="ISME J.">
        <title>A small predatory core genome in the divergent marine Bacteriovorax marinus SJ and the terrestrial Bdellovibrio bacteriovorus.</title>
        <authorList>
            <person name="Crossman L.C."/>
            <person name="Chen H."/>
            <person name="Cerdeno-Tarraga A.M."/>
            <person name="Brooks K."/>
            <person name="Quail M.A."/>
            <person name="Pineiro S.A."/>
            <person name="Hobley L."/>
            <person name="Sockett R.E."/>
            <person name="Bentley S.D."/>
            <person name="Parkhill J."/>
            <person name="Williams H.N."/>
            <person name="Stine O.C."/>
        </authorList>
    </citation>
    <scope>NUCLEOTIDE SEQUENCE [LARGE SCALE GENOMIC DNA]</scope>
    <source>
        <strain evidence="2">ATCC BAA-682 / DSM 15412 / SJ</strain>
    </source>
</reference>
<dbReference type="KEGG" id="bmx:BMS_3391"/>
<keyword evidence="2" id="KW-1185">Reference proteome</keyword>
<dbReference type="OrthoDB" id="5290937at2"/>
<proteinExistence type="predicted"/>
<sequence>MTKLFILITSLLLTSCSLFQKDEYEFDKEIFEVPERDYTDQLASLTSSYLNTDGVTKINLNTRTKKYLEDLYFKIVTNNKLFLKEPMKPTFNIVKSEIPFIFALPKANFFFSSGLIIDYMKNEEIFIAAFAKEVIVSQRNLFAAKMLIPKGYIGTKDILAYTRLPVNIKAEVNKWAYYVLKRSGHDPYALLIWLQTMNKNTLDFTLQYGNTQIISREEFLFKSFISELKTKESFSGRQANSTPDYYHFVRDIKRKAR</sequence>